<sequence length="371" mass="40898">MMQEWWKEVSLLLYRVSLSASLNFYINNCKKKIHQLFCFVFYNEATVLLQVHPSLQSIHGGYSEWAEWSPCSVSCGRHCVGSDVETRTCQGKPCPGESASDTLILLEGNWSEWSFWEECSRTCGQGNRTRVRTCSNPPAQHGGRPCEGRAVEVIMCSVRPCPVAGNWGSWLPWSQCSETCGKGMQSRIRLCNNPPPAFHGFQCEGTDTQTQVCKERPCPVDGNGNWGPWSSWGSCSKTCNGGQMRRYRTCDNPRPANGGRACAGADTQIQRCSTAACPVDGNWGPWQIWGECSTSCGGGERTRVRLCNSPSPSNGGRLCPGDSTQLSRCNTQACPGKTCDIRAFSFVCLYRVCILFLCLCQVVPSELEEAS</sequence>
<dbReference type="FunFam" id="2.20.100.10:FF:000067">
    <property type="entry name" value="Hemicentin 1"/>
    <property type="match status" value="1"/>
</dbReference>
<keyword evidence="5" id="KW-0677">Repeat</keyword>
<dbReference type="FunFam" id="2.20.100.10:FF:000002">
    <property type="entry name" value="Unc-5 netrin receptor C"/>
    <property type="match status" value="1"/>
</dbReference>
<keyword evidence="8" id="KW-0325">Glycoprotein</keyword>
<dbReference type="InterPro" id="IPR052065">
    <property type="entry name" value="Compl_asym_regulator"/>
</dbReference>
<dbReference type="SUPFAM" id="SSF82895">
    <property type="entry name" value="TSP-1 type 1 repeat"/>
    <property type="match status" value="5"/>
</dbReference>
<dbReference type="PROSITE" id="PS50092">
    <property type="entry name" value="TSP1"/>
    <property type="match status" value="5"/>
</dbReference>
<keyword evidence="2" id="KW-0964">Secreted</keyword>
<evidence type="ECO:0000256" key="1">
    <source>
        <dbReference type="ARBA" id="ARBA00004239"/>
    </source>
</evidence>
<reference evidence="9" key="3">
    <citation type="submission" date="2025-09" db="UniProtKB">
        <authorList>
            <consortium name="Ensembl"/>
        </authorList>
    </citation>
    <scope>IDENTIFICATION</scope>
</reference>
<dbReference type="SMART" id="SM00209">
    <property type="entry name" value="TSP1"/>
    <property type="match status" value="5"/>
</dbReference>
<evidence type="ECO:0000256" key="7">
    <source>
        <dbReference type="ARBA" id="ARBA00023157"/>
    </source>
</evidence>
<dbReference type="PANTHER" id="PTHR22906:SF43">
    <property type="entry name" value="PROPERDIN"/>
    <property type="match status" value="1"/>
</dbReference>
<dbReference type="Pfam" id="PF00090">
    <property type="entry name" value="TSP_1"/>
    <property type="match status" value="5"/>
</dbReference>
<proteinExistence type="predicted"/>
<keyword evidence="4" id="KW-0732">Signal</keyword>
<keyword evidence="10" id="KW-1185">Reference proteome</keyword>
<accession>A0A672JD47</accession>
<organism evidence="9 10">
    <name type="scientific">Salarias fasciatus</name>
    <name type="common">Jewelled blenny</name>
    <name type="synonym">Blennius fasciatus</name>
    <dbReference type="NCBI Taxonomy" id="181472"/>
    <lineage>
        <taxon>Eukaryota</taxon>
        <taxon>Metazoa</taxon>
        <taxon>Chordata</taxon>
        <taxon>Craniata</taxon>
        <taxon>Vertebrata</taxon>
        <taxon>Euteleostomi</taxon>
        <taxon>Actinopterygii</taxon>
        <taxon>Neopterygii</taxon>
        <taxon>Teleostei</taxon>
        <taxon>Neoteleostei</taxon>
        <taxon>Acanthomorphata</taxon>
        <taxon>Ovalentaria</taxon>
        <taxon>Blenniimorphae</taxon>
        <taxon>Blenniiformes</taxon>
        <taxon>Blennioidei</taxon>
        <taxon>Blenniidae</taxon>
        <taxon>Salariinae</taxon>
        <taxon>Salarias</taxon>
    </lineage>
</organism>
<evidence type="ECO:0000256" key="8">
    <source>
        <dbReference type="ARBA" id="ARBA00023180"/>
    </source>
</evidence>
<dbReference type="Ensembl" id="ENSSFAT00005053767.1">
    <property type="protein sequence ID" value="ENSSFAP00005052111.1"/>
    <property type="gene ID" value="ENSSFAG00005024987.1"/>
</dbReference>
<dbReference type="InterPro" id="IPR036383">
    <property type="entry name" value="TSP1_rpt_sf"/>
</dbReference>
<dbReference type="Proteomes" id="UP000472267">
    <property type="component" value="Chromosome 23"/>
</dbReference>
<dbReference type="PANTHER" id="PTHR22906">
    <property type="entry name" value="PROPERDIN"/>
    <property type="match status" value="1"/>
</dbReference>
<evidence type="ECO:0000256" key="5">
    <source>
        <dbReference type="ARBA" id="ARBA00022737"/>
    </source>
</evidence>
<dbReference type="OMA" id="QDWGACT"/>
<reference evidence="9" key="2">
    <citation type="submission" date="2025-08" db="UniProtKB">
        <authorList>
            <consortium name="Ensembl"/>
        </authorList>
    </citation>
    <scope>IDENTIFICATION</scope>
</reference>
<dbReference type="GO" id="GO:0005576">
    <property type="term" value="C:extracellular region"/>
    <property type="evidence" value="ECO:0007669"/>
    <property type="project" value="UniProtKB-SubCell"/>
</dbReference>
<keyword evidence="3" id="KW-0245">EGF-like domain</keyword>
<reference evidence="9" key="1">
    <citation type="submission" date="2019-06" db="EMBL/GenBank/DDBJ databases">
        <authorList>
            <consortium name="Wellcome Sanger Institute Data Sharing"/>
        </authorList>
    </citation>
    <scope>NUCLEOTIDE SEQUENCE [LARGE SCALE GENOMIC DNA]</scope>
</reference>
<dbReference type="InParanoid" id="A0A672JD47"/>
<keyword evidence="7" id="KW-1015">Disulfide bond</keyword>
<dbReference type="AlphaFoldDB" id="A0A672JD47"/>
<name>A0A672JD47_SALFA</name>
<protein>
    <submittedName>
        <fullName evidence="9">Uncharacterized protein</fullName>
    </submittedName>
</protein>
<dbReference type="FunFam" id="2.20.100.10:FF:000007">
    <property type="entry name" value="Thrombospondin 1"/>
    <property type="match status" value="2"/>
</dbReference>
<evidence type="ECO:0000313" key="10">
    <source>
        <dbReference type="Proteomes" id="UP000472267"/>
    </source>
</evidence>
<dbReference type="PRINTS" id="PR01705">
    <property type="entry name" value="TSP1REPEAT"/>
</dbReference>
<evidence type="ECO:0000256" key="4">
    <source>
        <dbReference type="ARBA" id="ARBA00022729"/>
    </source>
</evidence>
<evidence type="ECO:0000256" key="2">
    <source>
        <dbReference type="ARBA" id="ARBA00022525"/>
    </source>
</evidence>
<keyword evidence="6" id="KW-0106">Calcium</keyword>
<comment type="subcellular location">
    <subcellularLocation>
        <location evidence="1">Secreted</location>
        <location evidence="1">Extracellular space</location>
    </subcellularLocation>
</comment>
<evidence type="ECO:0000256" key="6">
    <source>
        <dbReference type="ARBA" id="ARBA00022837"/>
    </source>
</evidence>
<dbReference type="Gene3D" id="2.20.100.10">
    <property type="entry name" value="Thrombospondin type-1 (TSP1) repeat"/>
    <property type="match status" value="5"/>
</dbReference>
<dbReference type="InterPro" id="IPR000884">
    <property type="entry name" value="TSP1_rpt"/>
</dbReference>
<evidence type="ECO:0000313" key="9">
    <source>
        <dbReference type="Ensembl" id="ENSSFAP00005052111.1"/>
    </source>
</evidence>
<evidence type="ECO:0000256" key="3">
    <source>
        <dbReference type="ARBA" id="ARBA00022536"/>
    </source>
</evidence>